<dbReference type="InterPro" id="IPR052353">
    <property type="entry name" value="Benzoxazolinone_Detox_Enz"/>
</dbReference>
<feature type="domain" description="MOSC" evidence="1">
    <location>
        <begin position="28"/>
        <end position="163"/>
    </location>
</feature>
<name>A0ABU3AAH4_9FLAO</name>
<dbReference type="PANTHER" id="PTHR30212:SF2">
    <property type="entry name" value="PROTEIN YIIM"/>
    <property type="match status" value="1"/>
</dbReference>
<proteinExistence type="predicted"/>
<reference evidence="2 3" key="1">
    <citation type="submission" date="2023-09" db="EMBL/GenBank/DDBJ databases">
        <authorList>
            <person name="Rey-Velasco X."/>
        </authorList>
    </citation>
    <scope>NUCLEOTIDE SEQUENCE [LARGE SCALE GENOMIC DNA]</scope>
    <source>
        <strain evidence="2 3">F388</strain>
    </source>
</reference>
<dbReference type="EMBL" id="JAVRHR010000002">
    <property type="protein sequence ID" value="MDT0606915.1"/>
    <property type="molecule type" value="Genomic_DNA"/>
</dbReference>
<evidence type="ECO:0000313" key="3">
    <source>
        <dbReference type="Proteomes" id="UP001255246"/>
    </source>
</evidence>
<evidence type="ECO:0000313" key="2">
    <source>
        <dbReference type="EMBL" id="MDT0606915.1"/>
    </source>
</evidence>
<organism evidence="2 3">
    <name type="scientific">Croceitalea rosinachiae</name>
    <dbReference type="NCBI Taxonomy" id="3075596"/>
    <lineage>
        <taxon>Bacteria</taxon>
        <taxon>Pseudomonadati</taxon>
        <taxon>Bacteroidota</taxon>
        <taxon>Flavobacteriia</taxon>
        <taxon>Flavobacteriales</taxon>
        <taxon>Flavobacteriaceae</taxon>
        <taxon>Croceitalea</taxon>
    </lineage>
</organism>
<evidence type="ECO:0000259" key="1">
    <source>
        <dbReference type="PROSITE" id="PS51340"/>
    </source>
</evidence>
<sequence>MKVIATNIGQSTTVDWRGRKIQTGIFKYPVNEPIFLKKEDVAKDNVIDRKHHGGEFKACYLFSSDYYNDWREKYPNLKWDWGMFGENLTIKGLDENGIFIGDIYEMGDAMVQITEPRQPCHKLGIRFGDQKVIKEFIDYGHSGTYIKILKEGHVKVNDSLTLKKSSNNGLTVQQYNVLVNSRDKDLDLVKLAVENEGIRFKKREILKKLLQ</sequence>
<dbReference type="PANTHER" id="PTHR30212">
    <property type="entry name" value="PROTEIN YIIM"/>
    <property type="match status" value="1"/>
</dbReference>
<accession>A0ABU3AAH4</accession>
<comment type="caution">
    <text evidence="2">The sequence shown here is derived from an EMBL/GenBank/DDBJ whole genome shotgun (WGS) entry which is preliminary data.</text>
</comment>
<dbReference type="RefSeq" id="WP_311350483.1">
    <property type="nucleotide sequence ID" value="NZ_JAVRHR010000002.1"/>
</dbReference>
<dbReference type="PROSITE" id="PS51340">
    <property type="entry name" value="MOSC"/>
    <property type="match status" value="1"/>
</dbReference>
<dbReference type="Pfam" id="PF03473">
    <property type="entry name" value="MOSC"/>
    <property type="match status" value="1"/>
</dbReference>
<dbReference type="SUPFAM" id="SSF50800">
    <property type="entry name" value="PK beta-barrel domain-like"/>
    <property type="match status" value="1"/>
</dbReference>
<gene>
    <name evidence="2" type="ORF">RM706_07735</name>
</gene>
<dbReference type="InterPro" id="IPR011037">
    <property type="entry name" value="Pyrv_Knase-like_insert_dom_sf"/>
</dbReference>
<keyword evidence="3" id="KW-1185">Reference proteome</keyword>
<dbReference type="Gene3D" id="2.40.33.20">
    <property type="entry name" value="PK beta-barrel domain-like"/>
    <property type="match status" value="1"/>
</dbReference>
<dbReference type="Proteomes" id="UP001255246">
    <property type="component" value="Unassembled WGS sequence"/>
</dbReference>
<dbReference type="InterPro" id="IPR005302">
    <property type="entry name" value="MoCF_Sase_C"/>
</dbReference>
<protein>
    <submittedName>
        <fullName evidence="2">MOSC domain-containing protein</fullName>
    </submittedName>
</protein>